<dbReference type="Proteomes" id="UP000807769">
    <property type="component" value="Unassembled WGS sequence"/>
</dbReference>
<dbReference type="OrthoDB" id="2670983at2759"/>
<dbReference type="AlphaFoldDB" id="A0A9P7JDB3"/>
<evidence type="ECO:0000256" key="1">
    <source>
        <dbReference type="SAM" id="MobiDB-lite"/>
    </source>
</evidence>
<name>A0A9P7JDB3_9AGAM</name>
<dbReference type="EMBL" id="JABBWG010000016">
    <property type="protein sequence ID" value="KAG1816443.1"/>
    <property type="molecule type" value="Genomic_DNA"/>
</dbReference>
<reference evidence="2" key="1">
    <citation type="journal article" date="2020" name="New Phytol.">
        <title>Comparative genomics reveals dynamic genome evolution in host specialist ectomycorrhizal fungi.</title>
        <authorList>
            <person name="Lofgren L.A."/>
            <person name="Nguyen N.H."/>
            <person name="Vilgalys R."/>
            <person name="Ruytinx J."/>
            <person name="Liao H.L."/>
            <person name="Branco S."/>
            <person name="Kuo A."/>
            <person name="LaButti K."/>
            <person name="Lipzen A."/>
            <person name="Andreopoulos W."/>
            <person name="Pangilinan J."/>
            <person name="Riley R."/>
            <person name="Hundley H."/>
            <person name="Na H."/>
            <person name="Barry K."/>
            <person name="Grigoriev I.V."/>
            <person name="Stajich J.E."/>
            <person name="Kennedy P.G."/>
        </authorList>
    </citation>
    <scope>NUCLEOTIDE SEQUENCE</scope>
    <source>
        <strain evidence="2">MN1</strain>
    </source>
</reference>
<sequence length="69" mass="7279">MAVEQMAQCNGPGPLVRPKPKLRPVTKAAPTANPNKMSVGAKMVSQSTDAPKKKYPGLKLTFKDGVNAS</sequence>
<evidence type="ECO:0000313" key="2">
    <source>
        <dbReference type="EMBL" id="KAG1816443.1"/>
    </source>
</evidence>
<keyword evidence="3" id="KW-1185">Reference proteome</keyword>
<protein>
    <submittedName>
        <fullName evidence="2">Uncharacterized protein</fullName>
    </submittedName>
</protein>
<proteinExistence type="predicted"/>
<comment type="caution">
    <text evidence="2">The sequence shown here is derived from an EMBL/GenBank/DDBJ whole genome shotgun (WGS) entry which is preliminary data.</text>
</comment>
<dbReference type="GeneID" id="64634187"/>
<evidence type="ECO:0000313" key="3">
    <source>
        <dbReference type="Proteomes" id="UP000807769"/>
    </source>
</evidence>
<feature type="region of interest" description="Disordered" evidence="1">
    <location>
        <begin position="1"/>
        <end position="56"/>
    </location>
</feature>
<gene>
    <name evidence="2" type="ORF">BJ212DRAFT_1480892</name>
</gene>
<organism evidence="2 3">
    <name type="scientific">Suillus subaureus</name>
    <dbReference type="NCBI Taxonomy" id="48587"/>
    <lineage>
        <taxon>Eukaryota</taxon>
        <taxon>Fungi</taxon>
        <taxon>Dikarya</taxon>
        <taxon>Basidiomycota</taxon>
        <taxon>Agaricomycotina</taxon>
        <taxon>Agaricomycetes</taxon>
        <taxon>Agaricomycetidae</taxon>
        <taxon>Boletales</taxon>
        <taxon>Suillineae</taxon>
        <taxon>Suillaceae</taxon>
        <taxon>Suillus</taxon>
    </lineage>
</organism>
<dbReference type="RefSeq" id="XP_041193116.1">
    <property type="nucleotide sequence ID" value="XM_041340171.1"/>
</dbReference>
<accession>A0A9P7JDB3</accession>